<dbReference type="Pfam" id="PF00665">
    <property type="entry name" value="rve"/>
    <property type="match status" value="1"/>
</dbReference>
<reference evidence="3 4" key="1">
    <citation type="journal article" date="2014" name="Genome Biol. Evol.">
        <title>The genome of the myxosporean Thelohanellus kitauei shows adaptations to nutrient acquisition within its fish host.</title>
        <authorList>
            <person name="Yang Y."/>
            <person name="Xiong J."/>
            <person name="Zhou Z."/>
            <person name="Huo F."/>
            <person name="Miao W."/>
            <person name="Ran C."/>
            <person name="Liu Y."/>
            <person name="Zhang J."/>
            <person name="Feng J."/>
            <person name="Wang M."/>
            <person name="Wang M."/>
            <person name="Wang L."/>
            <person name="Yao B."/>
        </authorList>
    </citation>
    <scope>NUCLEOTIDE SEQUENCE [LARGE SCALE GENOMIC DNA]</scope>
    <source>
        <strain evidence="3">Wuqing</strain>
    </source>
</reference>
<accession>A0A0C2JAU1</accession>
<gene>
    <name evidence="3" type="ORF">RF11_13696</name>
</gene>
<feature type="compositionally biased region" description="Polar residues" evidence="1">
    <location>
        <begin position="261"/>
        <end position="277"/>
    </location>
</feature>
<evidence type="ECO:0000313" key="4">
    <source>
        <dbReference type="Proteomes" id="UP000031668"/>
    </source>
</evidence>
<name>A0A0C2JAU1_THEKT</name>
<dbReference type="PANTHER" id="PTHR37984">
    <property type="entry name" value="PROTEIN CBG26694"/>
    <property type="match status" value="1"/>
</dbReference>
<evidence type="ECO:0000259" key="2">
    <source>
        <dbReference type="PROSITE" id="PS50994"/>
    </source>
</evidence>
<dbReference type="Gene3D" id="3.30.420.10">
    <property type="entry name" value="Ribonuclease H-like superfamily/Ribonuclease H"/>
    <property type="match status" value="1"/>
</dbReference>
<dbReference type="GO" id="GO:0003676">
    <property type="term" value="F:nucleic acid binding"/>
    <property type="evidence" value="ECO:0007669"/>
    <property type="project" value="InterPro"/>
</dbReference>
<dbReference type="PROSITE" id="PS50994">
    <property type="entry name" value="INTEGRASE"/>
    <property type="match status" value="1"/>
</dbReference>
<protein>
    <submittedName>
        <fullName evidence="3">Gag-Pol polyprotein</fullName>
    </submittedName>
</protein>
<dbReference type="InterPro" id="IPR036397">
    <property type="entry name" value="RNaseH_sf"/>
</dbReference>
<evidence type="ECO:0000256" key="1">
    <source>
        <dbReference type="SAM" id="MobiDB-lite"/>
    </source>
</evidence>
<dbReference type="AlphaFoldDB" id="A0A0C2JAU1"/>
<dbReference type="SUPFAM" id="SSF53098">
    <property type="entry name" value="Ribonuclease H-like"/>
    <property type="match status" value="1"/>
</dbReference>
<dbReference type="GO" id="GO:0015074">
    <property type="term" value="P:DNA integration"/>
    <property type="evidence" value="ECO:0007669"/>
    <property type="project" value="InterPro"/>
</dbReference>
<dbReference type="Proteomes" id="UP000031668">
    <property type="component" value="Unassembled WGS sequence"/>
</dbReference>
<keyword evidence="4" id="KW-1185">Reference proteome</keyword>
<dbReference type="PANTHER" id="PTHR37984:SF5">
    <property type="entry name" value="PROTEIN NYNRIN-LIKE"/>
    <property type="match status" value="1"/>
</dbReference>
<dbReference type="InterPro" id="IPR001584">
    <property type="entry name" value="Integrase_cat-core"/>
</dbReference>
<organism evidence="3 4">
    <name type="scientific">Thelohanellus kitauei</name>
    <name type="common">Myxosporean</name>
    <dbReference type="NCBI Taxonomy" id="669202"/>
    <lineage>
        <taxon>Eukaryota</taxon>
        <taxon>Metazoa</taxon>
        <taxon>Cnidaria</taxon>
        <taxon>Myxozoa</taxon>
        <taxon>Myxosporea</taxon>
        <taxon>Bivalvulida</taxon>
        <taxon>Platysporina</taxon>
        <taxon>Myxobolidae</taxon>
        <taxon>Thelohanellus</taxon>
    </lineage>
</organism>
<dbReference type="OrthoDB" id="10058156at2759"/>
<proteinExistence type="predicted"/>
<comment type="caution">
    <text evidence="3">The sequence shown here is derived from an EMBL/GenBank/DDBJ whole genome shotgun (WGS) entry which is preliminary data.</text>
</comment>
<dbReference type="InterPro" id="IPR050951">
    <property type="entry name" value="Retrovirus_Pol_polyprotein"/>
</dbReference>
<dbReference type="InterPro" id="IPR012337">
    <property type="entry name" value="RNaseH-like_sf"/>
</dbReference>
<feature type="domain" description="Integrase catalytic" evidence="2">
    <location>
        <begin position="6"/>
        <end position="157"/>
    </location>
</feature>
<evidence type="ECO:0000313" key="3">
    <source>
        <dbReference type="EMBL" id="KII66258.1"/>
    </source>
</evidence>
<dbReference type="EMBL" id="JWZT01003569">
    <property type="protein sequence ID" value="KII66258.1"/>
    <property type="molecule type" value="Genomic_DNA"/>
</dbReference>
<feature type="region of interest" description="Disordered" evidence="1">
    <location>
        <begin position="256"/>
        <end position="284"/>
    </location>
</feature>
<sequence length="322" mass="37698">MLPWGASSFPFERIHVDFTGKVDGVYWFIIVDAFSKWVELYPLNVCTSDSTITCLEDTFSRWGIPRSIVSDNGRQLCSHEFKAFCERYGIKHITSSPYHSRTNGQVERIIRTLKEKYVKLGQLQNIHQRLAVMLYWYRNTPSTSTQRSPSEVMIGRRLRGAIENLKPSIKNNITDSADKQKHFHDRRKQSRNFETGDLVWTKNELLPGFSKGTITKKTGELSYHVDVDGITKRKHADHLKRRFQDSDYNVVEKRQTDENSIENLDNFENTESLNDNSPDMDDVQIPRRSSRIRKPPKRFYDEYLKEWQQKNLLEGEDDVGIE</sequence>
<dbReference type="FunFam" id="3.30.420.10:FF:000063">
    <property type="entry name" value="Retrovirus-related Pol polyprotein from transposon 297-like Protein"/>
    <property type="match status" value="1"/>
</dbReference>
<dbReference type="OMA" id="GPRESKM"/>